<evidence type="ECO:0000256" key="1">
    <source>
        <dbReference type="SAM" id="MobiDB-lite"/>
    </source>
</evidence>
<dbReference type="AlphaFoldDB" id="A0A199W8B5"/>
<feature type="region of interest" description="Disordered" evidence="1">
    <location>
        <begin position="20"/>
        <end position="86"/>
    </location>
</feature>
<gene>
    <name evidence="2" type="ORF">ACMD2_14737</name>
</gene>
<sequence>MHTPQIVTFFSLSLTKAHRISGAPPDPPAAAPSGAGAGAGVGPSLPPPPHPPPSLAHLSPAPRLRPRALAPPIVPAGEPWTRPPLSPLPPLPAVSAAAESPISAYMRRLRAGGAGAGIPALGPFPAAPPGAPALPPPPSSPLGFGCLSSPRTAYQMMMAPPGLLTPSSPGVPMPSPRLGEP</sequence>
<comment type="caution">
    <text evidence="2">The sequence shown here is derived from an EMBL/GenBank/DDBJ whole genome shotgun (WGS) entry which is preliminary data.</text>
</comment>
<evidence type="ECO:0000313" key="3">
    <source>
        <dbReference type="Proteomes" id="UP000092600"/>
    </source>
</evidence>
<organism evidence="2 3">
    <name type="scientific">Ananas comosus</name>
    <name type="common">Pineapple</name>
    <name type="synonym">Ananas ananas</name>
    <dbReference type="NCBI Taxonomy" id="4615"/>
    <lineage>
        <taxon>Eukaryota</taxon>
        <taxon>Viridiplantae</taxon>
        <taxon>Streptophyta</taxon>
        <taxon>Embryophyta</taxon>
        <taxon>Tracheophyta</taxon>
        <taxon>Spermatophyta</taxon>
        <taxon>Magnoliopsida</taxon>
        <taxon>Liliopsida</taxon>
        <taxon>Poales</taxon>
        <taxon>Bromeliaceae</taxon>
        <taxon>Bromelioideae</taxon>
        <taxon>Ananas</taxon>
    </lineage>
</organism>
<dbReference type="STRING" id="4615.A0A199W8B5"/>
<reference evidence="2 3" key="1">
    <citation type="journal article" date="2016" name="DNA Res.">
        <title>The draft genome of MD-2 pineapple using hybrid error correction of long reads.</title>
        <authorList>
            <person name="Redwan R.M."/>
            <person name="Saidin A."/>
            <person name="Kumar S.V."/>
        </authorList>
    </citation>
    <scope>NUCLEOTIDE SEQUENCE [LARGE SCALE GENOMIC DNA]</scope>
    <source>
        <strain evidence="3">cv. MD2</strain>
        <tissue evidence="2">Leaf</tissue>
    </source>
</reference>
<feature type="region of interest" description="Disordered" evidence="1">
    <location>
        <begin position="125"/>
        <end position="146"/>
    </location>
</feature>
<feature type="region of interest" description="Disordered" evidence="1">
    <location>
        <begin position="159"/>
        <end position="181"/>
    </location>
</feature>
<dbReference type="Proteomes" id="UP000092600">
    <property type="component" value="Unassembled WGS sequence"/>
</dbReference>
<evidence type="ECO:0000313" key="2">
    <source>
        <dbReference type="EMBL" id="OAY85702.1"/>
    </source>
</evidence>
<accession>A0A199W8B5</accession>
<feature type="compositionally biased region" description="Pro residues" evidence="1">
    <location>
        <begin position="125"/>
        <end position="140"/>
    </location>
</feature>
<proteinExistence type="predicted"/>
<feature type="compositionally biased region" description="Pro residues" evidence="1">
    <location>
        <begin position="44"/>
        <end position="54"/>
    </location>
</feature>
<feature type="compositionally biased region" description="Low complexity" evidence="1">
    <location>
        <begin position="55"/>
        <end position="71"/>
    </location>
</feature>
<name>A0A199W8B5_ANACO</name>
<protein>
    <submittedName>
        <fullName evidence="2">Uncharacterized protein</fullName>
    </submittedName>
</protein>
<dbReference type="EMBL" id="LSRQ01000060">
    <property type="protein sequence ID" value="OAY85702.1"/>
    <property type="molecule type" value="Genomic_DNA"/>
</dbReference>